<dbReference type="InterPro" id="IPR001320">
    <property type="entry name" value="Iontro_rcpt_C"/>
</dbReference>
<keyword evidence="7" id="KW-0675">Receptor</keyword>
<evidence type="ECO:0000256" key="8">
    <source>
        <dbReference type="ARBA" id="ARBA00023180"/>
    </source>
</evidence>
<comment type="subcellular location">
    <subcellularLocation>
        <location evidence="1">Membrane</location>
        <topology evidence="1">Multi-pass membrane protein</topology>
    </subcellularLocation>
</comment>
<evidence type="ECO:0000259" key="13">
    <source>
        <dbReference type="SMART" id="SM00079"/>
    </source>
</evidence>
<keyword evidence="5" id="KW-0406">Ion transport</keyword>
<evidence type="ECO:0000313" key="14">
    <source>
        <dbReference type="EMBL" id="STZ58536.1"/>
    </source>
</evidence>
<feature type="domain" description="Solute-binding protein family 3/N-terminal" evidence="12">
    <location>
        <begin position="32"/>
        <end position="363"/>
    </location>
</feature>
<keyword evidence="6 10" id="KW-0472">Membrane</keyword>
<dbReference type="OrthoDB" id="8454826at2"/>
<feature type="signal peptide" evidence="11">
    <location>
        <begin position="1"/>
        <end position="28"/>
    </location>
</feature>
<dbReference type="SMART" id="SM00079">
    <property type="entry name" value="PBPe"/>
    <property type="match status" value="1"/>
</dbReference>
<evidence type="ECO:0000256" key="9">
    <source>
        <dbReference type="ARBA" id="ARBA00023303"/>
    </source>
</evidence>
<evidence type="ECO:0000256" key="6">
    <source>
        <dbReference type="ARBA" id="ARBA00023136"/>
    </source>
</evidence>
<evidence type="ECO:0000256" key="3">
    <source>
        <dbReference type="ARBA" id="ARBA00022692"/>
    </source>
</evidence>
<dbReference type="RefSeq" id="WP_115278329.1">
    <property type="nucleotide sequence ID" value="NZ_AP022600.1"/>
</dbReference>
<keyword evidence="15" id="KW-1185">Reference proteome</keyword>
<evidence type="ECO:0000256" key="4">
    <source>
        <dbReference type="ARBA" id="ARBA00022989"/>
    </source>
</evidence>
<feature type="transmembrane region" description="Helical" evidence="10">
    <location>
        <begin position="211"/>
        <end position="234"/>
    </location>
</feature>
<evidence type="ECO:0000256" key="1">
    <source>
        <dbReference type="ARBA" id="ARBA00004141"/>
    </source>
</evidence>
<dbReference type="SMART" id="SM00062">
    <property type="entry name" value="PBPb"/>
    <property type="match status" value="1"/>
</dbReference>
<dbReference type="Pfam" id="PF00497">
    <property type="entry name" value="SBP_bac_3"/>
    <property type="match status" value="1"/>
</dbReference>
<dbReference type="Gene3D" id="3.40.190.10">
    <property type="entry name" value="Periplasmic binding protein-like II"/>
    <property type="match status" value="3"/>
</dbReference>
<dbReference type="Pfam" id="PF00060">
    <property type="entry name" value="Lig_chan"/>
    <property type="match status" value="1"/>
</dbReference>
<feature type="transmembrane region" description="Helical" evidence="10">
    <location>
        <begin position="179"/>
        <end position="199"/>
    </location>
</feature>
<sequence>MTPRLRALLGVVALLVLCAGIPAGPAGAAPRTVTVAVNVVSPFVVSNGDQWTGFTVDLWNEIAQRQAWTTNLVVVENVPAMLETVAAGRADVGASGVSITAAREQDFDFSQPILDAGLQIIVPARSTEVSSPGLTGFLELLFSKLMLLYLLAALVITLLPAHILWLVERRHADSTMARTYFPGIFQAFGWGLGMLAARVDASPRHGAARLIATLWALVSVIFVAFYTANLTAALTVAKLESAIRGPADLYDKTVATVSNTTSSAYLRRMGIAATEMPSIEDCYRALREKQLDAVVFDAPVLHHYVAHQGAGVAVMAGPIFQEEDYGLVLPLGSELRKPVDQTLLGMREDGTYDVIFQRWFGDDGID</sequence>
<dbReference type="CDD" id="cd00997">
    <property type="entry name" value="PBP2_GluR0"/>
    <property type="match status" value="1"/>
</dbReference>
<evidence type="ECO:0000256" key="7">
    <source>
        <dbReference type="ARBA" id="ARBA00023170"/>
    </source>
</evidence>
<proteinExistence type="predicted"/>
<evidence type="ECO:0000256" key="11">
    <source>
        <dbReference type="SAM" id="SignalP"/>
    </source>
</evidence>
<organism evidence="14 15">
    <name type="scientific">Mycolicibacterium tokaiense</name>
    <dbReference type="NCBI Taxonomy" id="39695"/>
    <lineage>
        <taxon>Bacteria</taxon>
        <taxon>Bacillati</taxon>
        <taxon>Actinomycetota</taxon>
        <taxon>Actinomycetes</taxon>
        <taxon>Mycobacteriales</taxon>
        <taxon>Mycobacteriaceae</taxon>
        <taxon>Mycolicibacterium</taxon>
    </lineage>
</organism>
<dbReference type="SUPFAM" id="SSF81324">
    <property type="entry name" value="Voltage-gated potassium channels"/>
    <property type="match status" value="1"/>
</dbReference>
<feature type="chain" id="PRO_5016638969" evidence="11">
    <location>
        <begin position="29"/>
        <end position="366"/>
    </location>
</feature>
<protein>
    <submittedName>
        <fullName evidence="14">Amino acid ABC transporter substrate-binding protein</fullName>
    </submittedName>
</protein>
<evidence type="ECO:0000256" key="10">
    <source>
        <dbReference type="SAM" id="Phobius"/>
    </source>
</evidence>
<evidence type="ECO:0000256" key="5">
    <source>
        <dbReference type="ARBA" id="ARBA00023065"/>
    </source>
</evidence>
<dbReference type="InterPro" id="IPR015683">
    <property type="entry name" value="Ionotropic_Glu_rcpt"/>
</dbReference>
<dbReference type="Proteomes" id="UP000254978">
    <property type="component" value="Unassembled WGS sequence"/>
</dbReference>
<dbReference type="GO" id="GO:0015276">
    <property type="term" value="F:ligand-gated monoatomic ion channel activity"/>
    <property type="evidence" value="ECO:0007669"/>
    <property type="project" value="InterPro"/>
</dbReference>
<dbReference type="AlphaFoldDB" id="A0A378TG68"/>
<evidence type="ECO:0000256" key="2">
    <source>
        <dbReference type="ARBA" id="ARBA00022448"/>
    </source>
</evidence>
<name>A0A378TG68_9MYCO</name>
<feature type="domain" description="Ionotropic glutamate receptor C-terminal" evidence="13">
    <location>
        <begin position="32"/>
        <end position="362"/>
    </location>
</feature>
<keyword evidence="9" id="KW-0407">Ion channel</keyword>
<evidence type="ECO:0000313" key="15">
    <source>
        <dbReference type="Proteomes" id="UP000254978"/>
    </source>
</evidence>
<gene>
    <name evidence="14" type="primary">glnH_1</name>
    <name evidence="14" type="ORF">NCTC10821_02049</name>
</gene>
<keyword evidence="2" id="KW-0813">Transport</keyword>
<accession>A0A378TG68</accession>
<keyword evidence="4 10" id="KW-1133">Transmembrane helix</keyword>
<keyword evidence="8" id="KW-0325">Glycoprotein</keyword>
<dbReference type="SUPFAM" id="SSF53850">
    <property type="entry name" value="Periplasmic binding protein-like II"/>
    <property type="match status" value="1"/>
</dbReference>
<dbReference type="InterPro" id="IPR001638">
    <property type="entry name" value="Solute-binding_3/MltF_N"/>
</dbReference>
<evidence type="ECO:0000259" key="12">
    <source>
        <dbReference type="SMART" id="SM00062"/>
    </source>
</evidence>
<dbReference type="GO" id="GO:0016020">
    <property type="term" value="C:membrane"/>
    <property type="evidence" value="ECO:0007669"/>
    <property type="project" value="UniProtKB-SubCell"/>
</dbReference>
<keyword evidence="3 10" id="KW-0812">Transmembrane</keyword>
<reference evidence="14 15" key="1">
    <citation type="submission" date="2018-06" db="EMBL/GenBank/DDBJ databases">
        <authorList>
            <consortium name="Pathogen Informatics"/>
            <person name="Doyle S."/>
        </authorList>
    </citation>
    <scope>NUCLEOTIDE SEQUENCE [LARGE SCALE GENOMIC DNA]</scope>
    <source>
        <strain evidence="14 15">NCTC10821</strain>
    </source>
</reference>
<keyword evidence="11" id="KW-0732">Signal</keyword>
<dbReference type="PANTHER" id="PTHR18966">
    <property type="entry name" value="IONOTROPIC GLUTAMATE RECEPTOR"/>
    <property type="match status" value="1"/>
</dbReference>
<feature type="transmembrane region" description="Helical" evidence="10">
    <location>
        <begin position="146"/>
        <end position="167"/>
    </location>
</feature>
<dbReference type="EMBL" id="UGQT01000001">
    <property type="protein sequence ID" value="STZ58536.1"/>
    <property type="molecule type" value="Genomic_DNA"/>
</dbReference>